<dbReference type="Pfam" id="PF12937">
    <property type="entry name" value="F-box-like"/>
    <property type="match status" value="1"/>
</dbReference>
<dbReference type="PANTHER" id="PTHR14939">
    <property type="entry name" value="F-BOX ONLY PROTEIN 22"/>
    <property type="match status" value="1"/>
</dbReference>
<organism evidence="4 5">
    <name type="scientific">Cardiocondyla obscurior</name>
    <dbReference type="NCBI Taxonomy" id="286306"/>
    <lineage>
        <taxon>Eukaryota</taxon>
        <taxon>Metazoa</taxon>
        <taxon>Ecdysozoa</taxon>
        <taxon>Arthropoda</taxon>
        <taxon>Hexapoda</taxon>
        <taxon>Insecta</taxon>
        <taxon>Pterygota</taxon>
        <taxon>Neoptera</taxon>
        <taxon>Endopterygota</taxon>
        <taxon>Hymenoptera</taxon>
        <taxon>Apocrita</taxon>
        <taxon>Aculeata</taxon>
        <taxon>Formicoidea</taxon>
        <taxon>Formicidae</taxon>
        <taxon>Myrmicinae</taxon>
        <taxon>Cardiocondyla</taxon>
    </lineage>
</organism>
<dbReference type="InterPro" id="IPR001810">
    <property type="entry name" value="F-box_dom"/>
</dbReference>
<dbReference type="Pfam" id="PF10442">
    <property type="entry name" value="FIST_C"/>
    <property type="match status" value="1"/>
</dbReference>
<dbReference type="InterPro" id="IPR019494">
    <property type="entry name" value="FIST_C"/>
</dbReference>
<dbReference type="EMBL" id="JADYXP020000022">
    <property type="protein sequence ID" value="KAL0103036.1"/>
    <property type="molecule type" value="Genomic_DNA"/>
</dbReference>
<sequence length="378" mass="43223">MEGTSQKRTRTEKPGAARNDGATSSDESTLDSSTYLTYDVLRIVFQYLSARNLANAAVVCRSWLEAANDERCTRGPCCFFQCYRKQNDSDLLSCIANIRIKPSVGFFFIPEYTPRIIEVCIWKLLPEDCETVMLYSNGIIVENNEMEKHTRPNIVCAFLPQIPNVKIKSFKIVRKAIERSAEFEEIMSIIANQEIAWARGESSTCFMLFCNDLGHNLAKHWASAVKQRSKNVDSVWGGVLQDIYAYRCTYKKIYSIRNERPKCIAVLITGPIQTWSTVVDNRFNTKELVKTKLEQFKKTVRLKKHSVGFMFVCKARGSNMHKETNVESTIFKKLFPKVPLVGCFGYGEFGKSSSKYDFSADNSWYNEFSTVFMILTYG</sequence>
<dbReference type="Gene3D" id="1.20.1280.50">
    <property type="match status" value="1"/>
</dbReference>
<feature type="domain" description="F-box" evidence="3">
    <location>
        <begin position="39"/>
        <end position="71"/>
    </location>
</feature>
<feature type="region of interest" description="Disordered" evidence="1">
    <location>
        <begin position="1"/>
        <end position="30"/>
    </location>
</feature>
<evidence type="ECO:0000313" key="4">
    <source>
        <dbReference type="EMBL" id="KAL0103036.1"/>
    </source>
</evidence>
<dbReference type="GO" id="GO:0032436">
    <property type="term" value="P:positive regulation of proteasomal ubiquitin-dependent protein catabolic process"/>
    <property type="evidence" value="ECO:0007669"/>
    <property type="project" value="TreeGrafter"/>
</dbReference>
<dbReference type="AlphaFoldDB" id="A0AAW2ELC1"/>
<dbReference type="PANTHER" id="PTHR14939:SF5">
    <property type="entry name" value="F-BOX ONLY PROTEIN 22"/>
    <property type="match status" value="1"/>
</dbReference>
<evidence type="ECO:0000259" key="3">
    <source>
        <dbReference type="Pfam" id="PF12937"/>
    </source>
</evidence>
<dbReference type="SUPFAM" id="SSF81383">
    <property type="entry name" value="F-box domain"/>
    <property type="match status" value="1"/>
</dbReference>
<dbReference type="GO" id="GO:0000209">
    <property type="term" value="P:protein polyubiquitination"/>
    <property type="evidence" value="ECO:0007669"/>
    <property type="project" value="TreeGrafter"/>
</dbReference>
<feature type="domain" description="FIST C-domain" evidence="2">
    <location>
        <begin position="285"/>
        <end position="350"/>
    </location>
</feature>
<dbReference type="InterPro" id="IPR036047">
    <property type="entry name" value="F-box-like_dom_sf"/>
</dbReference>
<keyword evidence="5" id="KW-1185">Reference proteome</keyword>
<gene>
    <name evidence="4" type="ORF">PUN28_018380</name>
</gene>
<evidence type="ECO:0000259" key="2">
    <source>
        <dbReference type="Pfam" id="PF10442"/>
    </source>
</evidence>
<evidence type="ECO:0000313" key="5">
    <source>
        <dbReference type="Proteomes" id="UP001430953"/>
    </source>
</evidence>
<reference evidence="4 5" key="1">
    <citation type="submission" date="2023-03" db="EMBL/GenBank/DDBJ databases">
        <title>High recombination rates correlate with genetic variation in Cardiocondyla obscurior ants.</title>
        <authorList>
            <person name="Errbii M."/>
        </authorList>
    </citation>
    <scope>NUCLEOTIDE SEQUENCE [LARGE SCALE GENOMIC DNA]</scope>
    <source>
        <strain evidence="4">Alpha-2009</strain>
        <tissue evidence="4">Whole body</tissue>
    </source>
</reference>
<proteinExistence type="predicted"/>
<dbReference type="Proteomes" id="UP001430953">
    <property type="component" value="Unassembled WGS sequence"/>
</dbReference>
<evidence type="ECO:0008006" key="6">
    <source>
        <dbReference type="Google" id="ProtNLM"/>
    </source>
</evidence>
<name>A0AAW2ELC1_9HYME</name>
<protein>
    <recommendedName>
        <fullName evidence="6">F-box only protein 22</fullName>
    </recommendedName>
</protein>
<accession>A0AAW2ELC1</accession>
<evidence type="ECO:0000256" key="1">
    <source>
        <dbReference type="SAM" id="MobiDB-lite"/>
    </source>
</evidence>
<comment type="caution">
    <text evidence="4">The sequence shown here is derived from an EMBL/GenBank/DDBJ whole genome shotgun (WGS) entry which is preliminary data.</text>
</comment>